<reference evidence="10" key="1">
    <citation type="journal article" date="2023" name="Mol. Phylogenet. Evol.">
        <title>Genome-scale phylogeny and comparative genomics of the fungal order Sordariales.</title>
        <authorList>
            <person name="Hensen N."/>
            <person name="Bonometti L."/>
            <person name="Westerberg I."/>
            <person name="Brannstrom I.O."/>
            <person name="Guillou S."/>
            <person name="Cros-Aarteil S."/>
            <person name="Calhoun S."/>
            <person name="Haridas S."/>
            <person name="Kuo A."/>
            <person name="Mondo S."/>
            <person name="Pangilinan J."/>
            <person name="Riley R."/>
            <person name="LaButti K."/>
            <person name="Andreopoulos B."/>
            <person name="Lipzen A."/>
            <person name="Chen C."/>
            <person name="Yan M."/>
            <person name="Daum C."/>
            <person name="Ng V."/>
            <person name="Clum A."/>
            <person name="Steindorff A."/>
            <person name="Ohm R.A."/>
            <person name="Martin F."/>
            <person name="Silar P."/>
            <person name="Natvig D.O."/>
            <person name="Lalanne C."/>
            <person name="Gautier V."/>
            <person name="Ament-Velasquez S.L."/>
            <person name="Kruys A."/>
            <person name="Hutchinson M.I."/>
            <person name="Powell A.J."/>
            <person name="Barry K."/>
            <person name="Miller A.N."/>
            <person name="Grigoriev I.V."/>
            <person name="Debuchy R."/>
            <person name="Gladieux P."/>
            <person name="Hiltunen Thoren M."/>
            <person name="Johannesson H."/>
        </authorList>
    </citation>
    <scope>NUCLEOTIDE SEQUENCE</scope>
    <source>
        <strain evidence="10">PSN324</strain>
    </source>
</reference>
<dbReference type="AlphaFoldDB" id="A0AAV9HPE0"/>
<dbReference type="GO" id="GO:0004574">
    <property type="term" value="F:oligo-1,6-glucosidase activity"/>
    <property type="evidence" value="ECO:0007669"/>
    <property type="project" value="TreeGrafter"/>
</dbReference>
<dbReference type="GO" id="GO:0005987">
    <property type="term" value="P:sucrose catabolic process"/>
    <property type="evidence" value="ECO:0007669"/>
    <property type="project" value="TreeGrafter"/>
</dbReference>
<dbReference type="SMART" id="SM00642">
    <property type="entry name" value="Aamy"/>
    <property type="match status" value="1"/>
</dbReference>
<dbReference type="CDD" id="cd11333">
    <property type="entry name" value="AmyAc_SI_OligoGlu_DGase"/>
    <property type="match status" value="1"/>
</dbReference>
<dbReference type="GO" id="GO:0004556">
    <property type="term" value="F:alpha-amylase activity"/>
    <property type="evidence" value="ECO:0007669"/>
    <property type="project" value="TreeGrafter"/>
</dbReference>
<dbReference type="EC" id="3.2.1.20" evidence="3"/>
<dbReference type="PANTHER" id="PTHR10357:SF222">
    <property type="entry name" value="MALTASE MALT (AFU_ORTHOLOGUE AFUA_8G07070)"/>
    <property type="match status" value="1"/>
</dbReference>
<dbReference type="FunFam" id="3.20.20.80:FF:000064">
    <property type="entry name" value="Oligo-1,6-glucosidase"/>
    <property type="match status" value="1"/>
</dbReference>
<evidence type="ECO:0000256" key="3">
    <source>
        <dbReference type="ARBA" id="ARBA00012741"/>
    </source>
</evidence>
<dbReference type="PANTHER" id="PTHR10357">
    <property type="entry name" value="ALPHA-AMYLASE FAMILY MEMBER"/>
    <property type="match status" value="1"/>
</dbReference>
<dbReference type="Gene3D" id="3.90.400.10">
    <property type="entry name" value="Oligo-1,6-glucosidase, Domain 2"/>
    <property type="match status" value="1"/>
</dbReference>
<protein>
    <recommendedName>
        <fullName evidence="8">Alpha-glucosidase</fullName>
        <ecNumber evidence="3">3.2.1.20</ecNumber>
    </recommendedName>
    <alternativeName>
        <fullName evidence="7">Maltase</fullName>
    </alternativeName>
</protein>
<dbReference type="InterPro" id="IPR006047">
    <property type="entry name" value="GH13_cat_dom"/>
</dbReference>
<dbReference type="GO" id="GO:0004558">
    <property type="term" value="F:alpha-1,4-glucosidase activity"/>
    <property type="evidence" value="ECO:0007669"/>
    <property type="project" value="UniProtKB-EC"/>
</dbReference>
<dbReference type="InterPro" id="IPR013780">
    <property type="entry name" value="Glyco_hydro_b"/>
</dbReference>
<dbReference type="Proteomes" id="UP001321749">
    <property type="component" value="Unassembled WGS sequence"/>
</dbReference>
<evidence type="ECO:0000313" key="10">
    <source>
        <dbReference type="EMBL" id="KAK4461915.1"/>
    </source>
</evidence>
<dbReference type="Gene3D" id="2.60.40.1180">
    <property type="entry name" value="Golgi alpha-mannosidase II"/>
    <property type="match status" value="1"/>
</dbReference>
<comment type="similarity">
    <text evidence="2">Belongs to the glycosyl hydrolase 13 family.</text>
</comment>
<dbReference type="InterPro" id="IPR045857">
    <property type="entry name" value="O16G_dom_2"/>
</dbReference>
<evidence type="ECO:0000313" key="11">
    <source>
        <dbReference type="Proteomes" id="UP001321749"/>
    </source>
</evidence>
<dbReference type="InterPro" id="IPR017853">
    <property type="entry name" value="GH"/>
</dbReference>
<name>A0AAV9HPE0_9PEZI</name>
<organism evidence="10 11">
    <name type="scientific">Cladorrhinum samala</name>
    <dbReference type="NCBI Taxonomy" id="585594"/>
    <lineage>
        <taxon>Eukaryota</taxon>
        <taxon>Fungi</taxon>
        <taxon>Dikarya</taxon>
        <taxon>Ascomycota</taxon>
        <taxon>Pezizomycotina</taxon>
        <taxon>Sordariomycetes</taxon>
        <taxon>Sordariomycetidae</taxon>
        <taxon>Sordariales</taxon>
        <taxon>Podosporaceae</taxon>
        <taxon>Cladorrhinum</taxon>
    </lineage>
</organism>
<evidence type="ECO:0000256" key="1">
    <source>
        <dbReference type="ARBA" id="ARBA00001657"/>
    </source>
</evidence>
<evidence type="ECO:0000256" key="2">
    <source>
        <dbReference type="ARBA" id="ARBA00008061"/>
    </source>
</evidence>
<dbReference type="Pfam" id="PF00128">
    <property type="entry name" value="Alpha-amylase"/>
    <property type="match status" value="1"/>
</dbReference>
<proteinExistence type="inferred from homology"/>
<evidence type="ECO:0000259" key="9">
    <source>
        <dbReference type="SMART" id="SM00642"/>
    </source>
</evidence>
<gene>
    <name evidence="10" type="ORF">QBC42DRAFT_202514</name>
</gene>
<dbReference type="Gene3D" id="3.20.20.80">
    <property type="entry name" value="Glycosidases"/>
    <property type="match status" value="1"/>
</dbReference>
<dbReference type="SUPFAM" id="SSF51445">
    <property type="entry name" value="(Trans)glycosidases"/>
    <property type="match status" value="1"/>
</dbReference>
<evidence type="ECO:0000256" key="4">
    <source>
        <dbReference type="ARBA" id="ARBA00022801"/>
    </source>
</evidence>
<evidence type="ECO:0000256" key="7">
    <source>
        <dbReference type="ARBA" id="ARBA00041343"/>
    </source>
</evidence>
<evidence type="ECO:0000256" key="8">
    <source>
        <dbReference type="ARBA" id="ARBA00073730"/>
    </source>
</evidence>
<reference evidence="10" key="2">
    <citation type="submission" date="2023-06" db="EMBL/GenBank/DDBJ databases">
        <authorList>
            <consortium name="Lawrence Berkeley National Laboratory"/>
            <person name="Mondo S.J."/>
            <person name="Hensen N."/>
            <person name="Bonometti L."/>
            <person name="Westerberg I."/>
            <person name="Brannstrom I.O."/>
            <person name="Guillou S."/>
            <person name="Cros-Aarteil S."/>
            <person name="Calhoun S."/>
            <person name="Haridas S."/>
            <person name="Kuo A."/>
            <person name="Pangilinan J."/>
            <person name="Riley R."/>
            <person name="Labutti K."/>
            <person name="Andreopoulos B."/>
            <person name="Lipzen A."/>
            <person name="Chen C."/>
            <person name="Yanf M."/>
            <person name="Daum C."/>
            <person name="Ng V."/>
            <person name="Clum A."/>
            <person name="Steindorff A."/>
            <person name="Ohm R."/>
            <person name="Martin F."/>
            <person name="Silar P."/>
            <person name="Natvig D."/>
            <person name="Lalanne C."/>
            <person name="Gautier V."/>
            <person name="Ament-Velasquez S.L."/>
            <person name="Kruys A."/>
            <person name="Hutchinson M.I."/>
            <person name="Powell A.J."/>
            <person name="Barry K."/>
            <person name="Miller A.N."/>
            <person name="Grigoriev I.V."/>
            <person name="Debuchy R."/>
            <person name="Gladieux P."/>
            <person name="Thoren M.H."/>
            <person name="Johannesson H."/>
        </authorList>
    </citation>
    <scope>NUCLEOTIDE SEQUENCE</scope>
    <source>
        <strain evidence="10">PSN324</strain>
    </source>
</reference>
<comment type="catalytic activity">
    <reaction evidence="1">
        <text>Hydrolysis of terminal, non-reducing (1-&gt;4)-linked alpha-D-glucose residues with release of alpha-D-glucose.</text>
        <dbReference type="EC" id="3.2.1.20"/>
    </reaction>
</comment>
<keyword evidence="11" id="KW-1185">Reference proteome</keyword>
<feature type="domain" description="Glycosyl hydrolase family 13 catalytic" evidence="9">
    <location>
        <begin position="19"/>
        <end position="448"/>
    </location>
</feature>
<dbReference type="GO" id="GO:0000025">
    <property type="term" value="P:maltose catabolic process"/>
    <property type="evidence" value="ECO:0007669"/>
    <property type="project" value="TreeGrafter"/>
</dbReference>
<dbReference type="FunFam" id="3.20.20.80:FF:000087">
    <property type="entry name" value="Oligo-1,6-glucosidase IMA1"/>
    <property type="match status" value="1"/>
</dbReference>
<accession>A0AAV9HPE0</accession>
<keyword evidence="6" id="KW-0462">Maltose metabolism</keyword>
<keyword evidence="5" id="KW-0326">Glycosidase</keyword>
<dbReference type="GO" id="GO:0004575">
    <property type="term" value="F:sucrose alpha-glucosidase activity"/>
    <property type="evidence" value="ECO:0007669"/>
    <property type="project" value="TreeGrafter"/>
</dbReference>
<dbReference type="SUPFAM" id="SSF51011">
    <property type="entry name" value="Glycosyl hydrolase domain"/>
    <property type="match status" value="1"/>
</dbReference>
<dbReference type="FunFam" id="3.90.400.10:FF:000003">
    <property type="entry name" value="Probable alpha-glucosidase (Maltase)"/>
    <property type="match status" value="1"/>
</dbReference>
<dbReference type="GO" id="GO:0033934">
    <property type="term" value="F:glucan 1,4-alpha-maltotriohydrolase activity"/>
    <property type="evidence" value="ECO:0007669"/>
    <property type="project" value="TreeGrafter"/>
</dbReference>
<evidence type="ECO:0000256" key="5">
    <source>
        <dbReference type="ARBA" id="ARBA00023295"/>
    </source>
</evidence>
<keyword evidence="4" id="KW-0378">Hydrolase</keyword>
<evidence type="ECO:0000256" key="6">
    <source>
        <dbReference type="ARBA" id="ARBA00026248"/>
    </source>
</evidence>
<sequence>MGSTDKSTRPWWKDAVCYQIYPASFKDSNGDGLGDIPGIISKVDYLKDLGIDAIWVSPMFDSPQVDMGYDISNYEAVYPPYGTVKDMEDLIEACHSRGMKIILDLVINHTSDQHAWFKESRSSKDNPKRDWYIWKPPRYAPDGTRLPPTNWRSYFSGSTWEFDELTGEYYLHLFAKEQPDLNWENEETRKAIYNSAMRFWLDKGVDGFRVDTVNMYSKQLPLEDAPVSDSRFYEQPAWVNYANGPRMHEFLREMNKLVLDTYPHVTVMVGELPHTPDPKKVLDYLREGDKQLSMVFQFDIVDLGQGKQHKYHFEEWKLSELKNIVEKWQRFIEGGGGEGKRDGWTTVFCENHDQGRSISRYACDSPEHRVNSGKMLSLMLCALTGTLFVYQGQEIGMINVPKSWGIDSFKDIESVNFYWAMAKQSGNDQTELDYVMKSLQVLSRDNARIPMQWDETENAGFTEGGKPWMRVHDLYREINVKQQERDKSSLLGFWKRMIKLRKKFSEVFIHGEFEGFDMENEKTFAFGKKSVEDGGRKRAVVVCNFSGEEQEVELPGAGYEGVKFMVGSYEDAEEKERTLNGGSSRKRMLRPWEGRLYAVGCDLEREV</sequence>
<comment type="caution">
    <text evidence="10">The sequence shown here is derived from an EMBL/GenBank/DDBJ whole genome shotgun (WGS) entry which is preliminary data.</text>
</comment>
<dbReference type="EMBL" id="MU864981">
    <property type="protein sequence ID" value="KAK4461915.1"/>
    <property type="molecule type" value="Genomic_DNA"/>
</dbReference>